<gene>
    <name evidence="4" type="ORF">DIU77_012450</name>
</gene>
<comment type="similarity">
    <text evidence="1 2">Belongs to the anti-sigma-factor antagonist family.</text>
</comment>
<accession>A0ABD6FG96</accession>
<name>A0ABD6FG96_9PSEU</name>
<dbReference type="PANTHER" id="PTHR33495">
    <property type="entry name" value="ANTI-SIGMA FACTOR ANTAGONIST TM_1081-RELATED-RELATED"/>
    <property type="match status" value="1"/>
</dbReference>
<dbReference type="EMBL" id="QGUI02000159">
    <property type="protein sequence ID" value="MFO7193045.1"/>
    <property type="molecule type" value="Genomic_DNA"/>
</dbReference>
<dbReference type="CDD" id="cd07043">
    <property type="entry name" value="STAS_anti-anti-sigma_factors"/>
    <property type="match status" value="1"/>
</dbReference>
<dbReference type="AlphaFoldDB" id="A0ABD6FG96"/>
<dbReference type="PROSITE" id="PS50801">
    <property type="entry name" value="STAS"/>
    <property type="match status" value="1"/>
</dbReference>
<comment type="caution">
    <text evidence="4">The sequence shown here is derived from an EMBL/GenBank/DDBJ whole genome shotgun (WGS) entry which is preliminary data.</text>
</comment>
<dbReference type="InterPro" id="IPR002645">
    <property type="entry name" value="STAS_dom"/>
</dbReference>
<dbReference type="NCBIfam" id="TIGR00377">
    <property type="entry name" value="ant_ant_sig"/>
    <property type="match status" value="1"/>
</dbReference>
<dbReference type="PANTHER" id="PTHR33495:SF13">
    <property type="entry name" value="ANTI-SIGMA-F FACTOR ANTAGONIST RSFB"/>
    <property type="match status" value="1"/>
</dbReference>
<dbReference type="InterPro" id="IPR036513">
    <property type="entry name" value="STAS_dom_sf"/>
</dbReference>
<dbReference type="Proteomes" id="UP000249324">
    <property type="component" value="Unassembled WGS sequence"/>
</dbReference>
<sequence length="125" mass="12932">MSVSSSTPGPASSAGDVTVRVDRRDSAAVLRVTGEIDMSTADRLTAGLDDALRDQPSVVVVDLQGVRFFASAGVSALVAARDTVGERTRFAVVVKGNAVLRSLRLSGADLDLPRYDSVDAALADA</sequence>
<evidence type="ECO:0000259" key="3">
    <source>
        <dbReference type="PROSITE" id="PS50801"/>
    </source>
</evidence>
<evidence type="ECO:0000313" key="5">
    <source>
        <dbReference type="Proteomes" id="UP000249324"/>
    </source>
</evidence>
<protein>
    <recommendedName>
        <fullName evidence="2">Anti-sigma factor antagonist</fullName>
    </recommendedName>
</protein>
<dbReference type="Gene3D" id="3.30.750.24">
    <property type="entry name" value="STAS domain"/>
    <property type="match status" value="1"/>
</dbReference>
<dbReference type="InterPro" id="IPR003658">
    <property type="entry name" value="Anti-sigma_ant"/>
</dbReference>
<organism evidence="4 5">
    <name type="scientific">Thermocrispum agreste</name>
    <dbReference type="NCBI Taxonomy" id="37925"/>
    <lineage>
        <taxon>Bacteria</taxon>
        <taxon>Bacillati</taxon>
        <taxon>Actinomycetota</taxon>
        <taxon>Actinomycetes</taxon>
        <taxon>Pseudonocardiales</taxon>
        <taxon>Pseudonocardiaceae</taxon>
        <taxon>Thermocrispum</taxon>
    </lineage>
</organism>
<reference evidence="4 5" key="1">
    <citation type="journal article" date="2021" name="BMC Genomics">
        <title>Genome-resolved metagenome and metatranscriptome analyses of thermophilic composting reveal key bacterial players and their metabolic interactions.</title>
        <authorList>
            <person name="Braga L.P.P."/>
            <person name="Pereira R.V."/>
            <person name="Martins L.F."/>
            <person name="Moura L.M.S."/>
            <person name="Sanchez F.B."/>
            <person name="Patane J.S.L."/>
            <person name="da Silva A.M."/>
            <person name="Setubal J.C."/>
        </authorList>
    </citation>
    <scope>NUCLEOTIDE SEQUENCE [LARGE SCALE GENOMIC DNA]</scope>
    <source>
        <strain evidence="4">ZC4RG45</strain>
    </source>
</reference>
<dbReference type="Pfam" id="PF01740">
    <property type="entry name" value="STAS"/>
    <property type="match status" value="1"/>
</dbReference>
<evidence type="ECO:0000256" key="1">
    <source>
        <dbReference type="ARBA" id="ARBA00009013"/>
    </source>
</evidence>
<evidence type="ECO:0000256" key="2">
    <source>
        <dbReference type="RuleBase" id="RU003749"/>
    </source>
</evidence>
<proteinExistence type="inferred from homology"/>
<evidence type="ECO:0000313" key="4">
    <source>
        <dbReference type="EMBL" id="MFO7193045.1"/>
    </source>
</evidence>
<feature type="domain" description="STAS" evidence="3">
    <location>
        <begin position="17"/>
        <end position="125"/>
    </location>
</feature>
<dbReference type="SUPFAM" id="SSF52091">
    <property type="entry name" value="SpoIIaa-like"/>
    <property type="match status" value="1"/>
</dbReference>